<gene>
    <name evidence="1" type="ORF">GKZ89_18325</name>
</gene>
<name>A0A7X2S7X1_9BACI</name>
<dbReference type="AlphaFoldDB" id="A0A7X2S7X1"/>
<organism evidence="1 2">
    <name type="scientific">Metabacillus mangrovi</name>
    <dbReference type="NCBI Taxonomy" id="1491830"/>
    <lineage>
        <taxon>Bacteria</taxon>
        <taxon>Bacillati</taxon>
        <taxon>Bacillota</taxon>
        <taxon>Bacilli</taxon>
        <taxon>Bacillales</taxon>
        <taxon>Bacillaceae</taxon>
        <taxon>Metabacillus</taxon>
    </lineage>
</organism>
<keyword evidence="2" id="KW-1185">Reference proteome</keyword>
<dbReference type="RefSeq" id="WP_155113853.1">
    <property type="nucleotide sequence ID" value="NZ_WMIB01000027.1"/>
</dbReference>
<protein>
    <submittedName>
        <fullName evidence="1">Uncharacterized protein</fullName>
    </submittedName>
</protein>
<dbReference type="Proteomes" id="UP000434639">
    <property type="component" value="Unassembled WGS sequence"/>
</dbReference>
<reference evidence="1 2" key="1">
    <citation type="journal article" date="2017" name="Int. J. Syst. Evol. Microbiol.">
        <title>Bacillus mangrovi sp. nov., isolated from a sediment sample from a mangrove forest.</title>
        <authorList>
            <person name="Gupta V."/>
            <person name="Singh P.K."/>
            <person name="Korpole S."/>
            <person name="Tanuku N.R.S."/>
            <person name="Pinnaka A.K."/>
        </authorList>
    </citation>
    <scope>NUCLEOTIDE SEQUENCE [LARGE SCALE GENOMIC DNA]</scope>
    <source>
        <strain evidence="1 2">KCTC 33872</strain>
    </source>
</reference>
<evidence type="ECO:0000313" key="2">
    <source>
        <dbReference type="Proteomes" id="UP000434639"/>
    </source>
</evidence>
<accession>A0A7X2S7X1</accession>
<proteinExistence type="predicted"/>
<sequence>MKSVSKEISLKLEFLEGKQNEEEGIFEGGVKDPECLSEITIDVFEGESFDFEKDEFVSNGKLELHLKGSEKAFRELGKYLIAVTYYETKDSGYHDHFENLKTSDESNTIDLIVYKPEK</sequence>
<dbReference type="EMBL" id="WMIB01000027">
    <property type="protein sequence ID" value="MTH55354.1"/>
    <property type="molecule type" value="Genomic_DNA"/>
</dbReference>
<comment type="caution">
    <text evidence="1">The sequence shown here is derived from an EMBL/GenBank/DDBJ whole genome shotgun (WGS) entry which is preliminary data.</text>
</comment>
<evidence type="ECO:0000313" key="1">
    <source>
        <dbReference type="EMBL" id="MTH55354.1"/>
    </source>
</evidence>
<dbReference type="OrthoDB" id="3034811at2"/>